<keyword evidence="7" id="KW-1185">Reference proteome</keyword>
<dbReference type="Proteomes" id="UP001567538">
    <property type="component" value="Unassembled WGS sequence"/>
</dbReference>
<gene>
    <name evidence="6" type="ORF">AAHA92_24417</name>
</gene>
<dbReference type="PANTHER" id="PTHR31541">
    <property type="entry name" value="B3 DOMAIN PLANT PROTEIN-RELATED"/>
    <property type="match status" value="1"/>
</dbReference>
<dbReference type="GO" id="GO:0003677">
    <property type="term" value="F:DNA binding"/>
    <property type="evidence" value="ECO:0007669"/>
    <property type="project" value="UniProtKB-KW"/>
</dbReference>
<evidence type="ECO:0000313" key="6">
    <source>
        <dbReference type="EMBL" id="KAL1539999.1"/>
    </source>
</evidence>
<accession>A0ABD1G7B1</accession>
<evidence type="ECO:0000256" key="2">
    <source>
        <dbReference type="ARBA" id="ARBA00023015"/>
    </source>
</evidence>
<keyword evidence="4" id="KW-0804">Transcription</keyword>
<keyword evidence="3" id="KW-0238">DNA-binding</keyword>
<dbReference type="Gene3D" id="2.40.330.10">
    <property type="entry name" value="DNA-binding pseudobarrel domain"/>
    <property type="match status" value="1"/>
</dbReference>
<evidence type="ECO:0000256" key="1">
    <source>
        <dbReference type="ARBA" id="ARBA00004123"/>
    </source>
</evidence>
<dbReference type="InterPro" id="IPR015300">
    <property type="entry name" value="DNA-bd_pseudobarrel_sf"/>
</dbReference>
<evidence type="ECO:0000256" key="5">
    <source>
        <dbReference type="ARBA" id="ARBA00023242"/>
    </source>
</evidence>
<name>A0ABD1G7B1_SALDI</name>
<dbReference type="GO" id="GO:0005634">
    <property type="term" value="C:nucleus"/>
    <property type="evidence" value="ECO:0007669"/>
    <property type="project" value="UniProtKB-SubCell"/>
</dbReference>
<evidence type="ECO:0000256" key="4">
    <source>
        <dbReference type="ARBA" id="ARBA00023163"/>
    </source>
</evidence>
<evidence type="ECO:0000256" key="3">
    <source>
        <dbReference type="ARBA" id="ARBA00023125"/>
    </source>
</evidence>
<protein>
    <submittedName>
        <fullName evidence="6">Uncharacterized protein</fullName>
    </submittedName>
</protein>
<dbReference type="PANTHER" id="PTHR31541:SF25">
    <property type="entry name" value="GAMMA-GLIADIN B"/>
    <property type="match status" value="1"/>
</dbReference>
<comment type="subcellular location">
    <subcellularLocation>
        <location evidence="1">Nucleus</location>
    </subcellularLocation>
</comment>
<dbReference type="AlphaFoldDB" id="A0ABD1G7B1"/>
<keyword evidence="2" id="KW-0805">Transcription regulation</keyword>
<keyword evidence="5" id="KW-0539">Nucleus</keyword>
<comment type="caution">
    <text evidence="6">The sequence shown here is derived from an EMBL/GenBank/DDBJ whole genome shotgun (WGS) entry which is preliminary data.</text>
</comment>
<dbReference type="EMBL" id="JBEAFC010000009">
    <property type="protein sequence ID" value="KAL1539999.1"/>
    <property type="molecule type" value="Genomic_DNA"/>
</dbReference>
<organism evidence="6 7">
    <name type="scientific">Salvia divinorum</name>
    <name type="common">Maria pastora</name>
    <name type="synonym">Diviner's sage</name>
    <dbReference type="NCBI Taxonomy" id="28513"/>
    <lineage>
        <taxon>Eukaryota</taxon>
        <taxon>Viridiplantae</taxon>
        <taxon>Streptophyta</taxon>
        <taxon>Embryophyta</taxon>
        <taxon>Tracheophyta</taxon>
        <taxon>Spermatophyta</taxon>
        <taxon>Magnoliopsida</taxon>
        <taxon>eudicotyledons</taxon>
        <taxon>Gunneridae</taxon>
        <taxon>Pentapetalae</taxon>
        <taxon>asterids</taxon>
        <taxon>lamiids</taxon>
        <taxon>Lamiales</taxon>
        <taxon>Lamiaceae</taxon>
        <taxon>Nepetoideae</taxon>
        <taxon>Mentheae</taxon>
        <taxon>Salviinae</taxon>
        <taxon>Salvia</taxon>
        <taxon>Salvia subgen. Calosphace</taxon>
    </lineage>
</organism>
<evidence type="ECO:0000313" key="7">
    <source>
        <dbReference type="Proteomes" id="UP001567538"/>
    </source>
</evidence>
<reference evidence="6 7" key="1">
    <citation type="submission" date="2024-06" db="EMBL/GenBank/DDBJ databases">
        <title>A chromosome level genome sequence of Diviner's sage (Salvia divinorum).</title>
        <authorList>
            <person name="Ford S.A."/>
            <person name="Ro D.-K."/>
            <person name="Ness R.W."/>
            <person name="Phillips M.A."/>
        </authorList>
    </citation>
    <scope>NUCLEOTIDE SEQUENCE [LARGE SCALE GENOMIC DNA]</scope>
    <source>
        <strain evidence="6">SAF-2024a</strain>
        <tissue evidence="6">Leaf</tissue>
    </source>
</reference>
<dbReference type="InterPro" id="IPR005508">
    <property type="entry name" value="At2g31720-like"/>
</dbReference>
<proteinExistence type="predicted"/>
<sequence>MKKGEGSSKQRVVYEYDFFDENRTGPARSYLLPMGREATPAEVLFHKDLEVVEKSAVLTASQRRQVRPIRPRFIPTKENEADILFEKTLEAIDTSNTLFVGWSKRVMGLLTEEERGKVEREGFLEVPTEDPSGNGYMMRLKQSSIFIDVAEISGEWFKLISDNKLQEGDWVYGWGYRKDREFCIAIKYYHRLLP</sequence>